<dbReference type="PANTHER" id="PTHR33222:SF2">
    <property type="entry name" value="PROTEIN CURVATURE THYLAKOID 1D, CHLOROPLASTIC"/>
    <property type="match status" value="1"/>
</dbReference>
<dbReference type="Gramene" id="KCW54599">
    <property type="protein sequence ID" value="KCW54599"/>
    <property type="gene ID" value="EUGRSUZ_I00554"/>
</dbReference>
<keyword evidence="4" id="KW-0812">Transmembrane</keyword>
<dbReference type="InterPro" id="IPR033344">
    <property type="entry name" value="CURT1"/>
</dbReference>
<sequence>MKMALLSSSPSSSSFARPAAGLPPPRISSRPPLPLKNRSLAFFPRKNGFERCRKLVRRATTSEDTSSRYPGEDRDGVTIVEEVPVETNTYAEKFPSEVPKEESPADVQEQSFDLLEKINSKVDPEDTLPILLYASGAVVALWLLSAVVGAIDSIPLFPKLLEVVGLGYTFWFTSRYLLFKESREELAIKIEELKKQVLGSNDD</sequence>
<keyword evidence="2" id="KW-0175">Coiled coil</keyword>
<dbReference type="FunCoup" id="A0A059ALG4">
    <property type="interactions" value="292"/>
</dbReference>
<comment type="subcellular location">
    <subcellularLocation>
        <location evidence="1">Membrane</location>
        <topology evidence="1">Multi-pass membrane protein</topology>
    </subcellularLocation>
</comment>
<organism evidence="6">
    <name type="scientific">Eucalyptus grandis</name>
    <name type="common">Flooded gum</name>
    <dbReference type="NCBI Taxonomy" id="71139"/>
    <lineage>
        <taxon>Eukaryota</taxon>
        <taxon>Viridiplantae</taxon>
        <taxon>Streptophyta</taxon>
        <taxon>Embryophyta</taxon>
        <taxon>Tracheophyta</taxon>
        <taxon>Spermatophyta</taxon>
        <taxon>Magnoliopsida</taxon>
        <taxon>eudicotyledons</taxon>
        <taxon>Gunneridae</taxon>
        <taxon>Pentapetalae</taxon>
        <taxon>rosids</taxon>
        <taxon>malvids</taxon>
        <taxon>Myrtales</taxon>
        <taxon>Myrtaceae</taxon>
        <taxon>Myrtoideae</taxon>
        <taxon>Eucalypteae</taxon>
        <taxon>Eucalyptus</taxon>
    </lineage>
</organism>
<feature type="compositionally biased region" description="Pro residues" evidence="3">
    <location>
        <begin position="21"/>
        <end position="34"/>
    </location>
</feature>
<dbReference type="STRING" id="71139.A0A059ALG4"/>
<dbReference type="PANTHER" id="PTHR33222">
    <property type="match status" value="1"/>
</dbReference>
<feature type="transmembrane region" description="Helical" evidence="4">
    <location>
        <begin position="130"/>
        <end position="151"/>
    </location>
</feature>
<proteinExistence type="predicted"/>
<dbReference type="InParanoid" id="A0A059ALG4"/>
<dbReference type="Pfam" id="PF14159">
    <property type="entry name" value="CAAD"/>
    <property type="match status" value="1"/>
</dbReference>
<evidence type="ECO:0000256" key="2">
    <source>
        <dbReference type="SAM" id="Coils"/>
    </source>
</evidence>
<gene>
    <name evidence="6" type="ORF">EUGRSUZ_I00554</name>
</gene>
<reference evidence="6" key="1">
    <citation type="submission" date="2013-07" db="EMBL/GenBank/DDBJ databases">
        <title>The genome of Eucalyptus grandis.</title>
        <authorList>
            <person name="Schmutz J."/>
            <person name="Hayes R."/>
            <person name="Myburg A."/>
            <person name="Tuskan G."/>
            <person name="Grattapaglia D."/>
            <person name="Rokhsar D.S."/>
        </authorList>
    </citation>
    <scope>NUCLEOTIDE SEQUENCE</scope>
    <source>
        <tissue evidence="6">Leaf extractions</tissue>
    </source>
</reference>
<dbReference type="GO" id="GO:0009535">
    <property type="term" value="C:chloroplast thylakoid membrane"/>
    <property type="evidence" value="ECO:0000318"/>
    <property type="project" value="GO_Central"/>
</dbReference>
<protein>
    <recommendedName>
        <fullName evidence="5">Cyanobacterial aminoacyl-tRNA synthetase CAAD domain-containing protein</fullName>
    </recommendedName>
</protein>
<dbReference type="eggNOG" id="ENOG502S1WK">
    <property type="taxonomic scope" value="Eukaryota"/>
</dbReference>
<dbReference type="OMA" id="DSQMFDF"/>
<dbReference type="AlphaFoldDB" id="A0A059ALG4"/>
<name>A0A059ALG4_EUCGR</name>
<keyword evidence="4" id="KW-0472">Membrane</keyword>
<keyword evidence="4" id="KW-1133">Transmembrane helix</keyword>
<evidence type="ECO:0000313" key="6">
    <source>
        <dbReference type="EMBL" id="KCW54599.1"/>
    </source>
</evidence>
<evidence type="ECO:0000256" key="3">
    <source>
        <dbReference type="SAM" id="MobiDB-lite"/>
    </source>
</evidence>
<evidence type="ECO:0000256" key="1">
    <source>
        <dbReference type="ARBA" id="ARBA00004141"/>
    </source>
</evidence>
<evidence type="ECO:0000259" key="5">
    <source>
        <dbReference type="Pfam" id="PF14159"/>
    </source>
</evidence>
<evidence type="ECO:0000256" key="4">
    <source>
        <dbReference type="SAM" id="Phobius"/>
    </source>
</evidence>
<dbReference type="KEGG" id="egr:104418329"/>
<dbReference type="EMBL" id="KK198761">
    <property type="protein sequence ID" value="KCW54599.1"/>
    <property type="molecule type" value="Genomic_DNA"/>
</dbReference>
<dbReference type="InterPro" id="IPR025564">
    <property type="entry name" value="CAAD_dom"/>
</dbReference>
<dbReference type="OrthoDB" id="2014299at2759"/>
<feature type="coiled-coil region" evidence="2">
    <location>
        <begin position="176"/>
        <end position="203"/>
    </location>
</feature>
<accession>A0A059ALG4</accession>
<feature type="domain" description="Cyanobacterial aminoacyl-tRNA synthetase CAAD" evidence="5">
    <location>
        <begin position="123"/>
        <end position="199"/>
    </location>
</feature>
<feature type="region of interest" description="Disordered" evidence="3">
    <location>
        <begin position="1"/>
        <end position="34"/>
    </location>
</feature>